<evidence type="ECO:0000256" key="1">
    <source>
        <dbReference type="ARBA" id="ARBA00004141"/>
    </source>
</evidence>
<dbReference type="FunFam" id="1.20.1070.10:FF:000034">
    <property type="entry name" value="G-protein coupled receptor 1"/>
    <property type="match status" value="1"/>
</dbReference>
<feature type="transmembrane region" description="Helical" evidence="11">
    <location>
        <begin position="138"/>
        <end position="161"/>
    </location>
</feature>
<evidence type="ECO:0000259" key="12">
    <source>
        <dbReference type="PROSITE" id="PS50262"/>
    </source>
</evidence>
<feature type="transmembrane region" description="Helical" evidence="11">
    <location>
        <begin position="299"/>
        <end position="322"/>
    </location>
</feature>
<protein>
    <recommendedName>
        <fullName evidence="12">G-protein coupled receptors family 1 profile domain-containing protein</fullName>
    </recommendedName>
</protein>
<dbReference type="PANTHER" id="PTHR24225">
    <property type="entry name" value="CHEMOTACTIC RECEPTOR"/>
    <property type="match status" value="1"/>
</dbReference>
<keyword evidence="6" id="KW-1015">Disulfide bond</keyword>
<proteinExistence type="inferred from homology"/>
<accession>A0A974E3V5</accession>
<keyword evidence="4 10" id="KW-0297">G-protein coupled receptor</keyword>
<dbReference type="GO" id="GO:0004875">
    <property type="term" value="F:complement receptor activity"/>
    <property type="evidence" value="ECO:0007669"/>
    <property type="project" value="TreeGrafter"/>
</dbReference>
<dbReference type="PROSITE" id="PS50262">
    <property type="entry name" value="G_PROTEIN_RECEP_F1_2"/>
    <property type="match status" value="1"/>
</dbReference>
<evidence type="ECO:0000256" key="11">
    <source>
        <dbReference type="SAM" id="Phobius"/>
    </source>
</evidence>
<dbReference type="PRINTS" id="PR00237">
    <property type="entry name" value="GPCRRHODOPSN"/>
</dbReference>
<comment type="similarity">
    <text evidence="9">Belongs to the chemokine-like receptor (CMKLR) family.</text>
</comment>
<evidence type="ECO:0000256" key="5">
    <source>
        <dbReference type="ARBA" id="ARBA00023136"/>
    </source>
</evidence>
<evidence type="ECO:0000256" key="6">
    <source>
        <dbReference type="ARBA" id="ARBA00023157"/>
    </source>
</evidence>
<dbReference type="GO" id="GO:0007200">
    <property type="term" value="P:phospholipase C-activating G protein-coupled receptor signaling pathway"/>
    <property type="evidence" value="ECO:0007669"/>
    <property type="project" value="TreeGrafter"/>
</dbReference>
<dbReference type="InterPro" id="IPR000826">
    <property type="entry name" value="Formyl_rcpt-rel"/>
</dbReference>
<dbReference type="InterPro" id="IPR000276">
    <property type="entry name" value="GPCR_Rhodpsn"/>
</dbReference>
<dbReference type="GO" id="GO:0007204">
    <property type="term" value="P:positive regulation of cytosolic calcium ion concentration"/>
    <property type="evidence" value="ECO:0007669"/>
    <property type="project" value="TreeGrafter"/>
</dbReference>
<gene>
    <name evidence="13" type="ORF">XELAEV_18007873mg</name>
</gene>
<dbReference type="OMA" id="HIMEIEF"/>
<keyword evidence="3 11" id="KW-1133">Transmembrane helix</keyword>
<evidence type="ECO:0000313" key="13">
    <source>
        <dbReference type="EMBL" id="OCU02112.1"/>
    </source>
</evidence>
<dbReference type="AlphaFoldDB" id="A0A974E3V5"/>
<dbReference type="PRINTS" id="PR00526">
    <property type="entry name" value="FMETLEUPHER"/>
</dbReference>
<feature type="transmembrane region" description="Helical" evidence="11">
    <location>
        <begin position="262"/>
        <end position="279"/>
    </location>
</feature>
<reference evidence="14" key="1">
    <citation type="journal article" date="2016" name="Nature">
        <title>Genome evolution in the allotetraploid frog Xenopus laevis.</title>
        <authorList>
            <person name="Session A.M."/>
            <person name="Uno Y."/>
            <person name="Kwon T."/>
            <person name="Chapman J.A."/>
            <person name="Toyoda A."/>
            <person name="Takahashi S."/>
            <person name="Fukui A."/>
            <person name="Hikosaka A."/>
            <person name="Suzuki A."/>
            <person name="Kondo M."/>
            <person name="van Heeringen S.J."/>
            <person name="Quigley I."/>
            <person name="Heinz S."/>
            <person name="Ogino H."/>
            <person name="Ochi H."/>
            <person name="Hellsten U."/>
            <person name="Lyons J.B."/>
            <person name="Simakov O."/>
            <person name="Putnam N."/>
            <person name="Stites J."/>
            <person name="Kuroki Y."/>
            <person name="Tanaka T."/>
            <person name="Michiue T."/>
            <person name="Watanabe M."/>
            <person name="Bogdanovic O."/>
            <person name="Lister R."/>
            <person name="Georgiou G."/>
            <person name="Paranjpe S.S."/>
            <person name="van Kruijsbergen I."/>
            <person name="Shu S."/>
            <person name="Carlson J."/>
            <person name="Kinoshita T."/>
            <person name="Ohta Y."/>
            <person name="Mawaribuchi S."/>
            <person name="Jenkins J."/>
            <person name="Grimwood J."/>
            <person name="Schmutz J."/>
            <person name="Mitros T."/>
            <person name="Mozaffari S.V."/>
            <person name="Suzuki Y."/>
            <person name="Haramoto Y."/>
            <person name="Yamamoto T.S."/>
            <person name="Takagi C."/>
            <person name="Heald R."/>
            <person name="Miller K."/>
            <person name="Haudenschild C."/>
            <person name="Kitzman J."/>
            <person name="Nakayama T."/>
            <person name="Izutsu Y."/>
            <person name="Robert J."/>
            <person name="Fortriede J."/>
            <person name="Burns K."/>
            <person name="Lotay V."/>
            <person name="Karimi K."/>
            <person name="Yasuoka Y."/>
            <person name="Dichmann D.S."/>
            <person name="Flajnik M.F."/>
            <person name="Houston D.W."/>
            <person name="Shendure J."/>
            <person name="DuPasquier L."/>
            <person name="Vize P.D."/>
            <person name="Zorn A.M."/>
            <person name="Ito M."/>
            <person name="Marcotte E.M."/>
            <person name="Wallingford J.B."/>
            <person name="Ito Y."/>
            <person name="Asashima M."/>
            <person name="Ueno N."/>
            <person name="Matsuda Y."/>
            <person name="Veenstra G.J."/>
            <person name="Fujiyama A."/>
            <person name="Harland R.M."/>
            <person name="Taira M."/>
            <person name="Rokhsar D.S."/>
        </authorList>
    </citation>
    <scope>NUCLEOTIDE SEQUENCE [LARGE SCALE GENOMIC DNA]</scope>
    <source>
        <strain evidence="14">J</strain>
    </source>
</reference>
<feature type="transmembrane region" description="Helical" evidence="11">
    <location>
        <begin position="92"/>
        <end position="116"/>
    </location>
</feature>
<dbReference type="Pfam" id="PF00001">
    <property type="entry name" value="7tm_1"/>
    <property type="match status" value="1"/>
</dbReference>
<evidence type="ECO:0000256" key="8">
    <source>
        <dbReference type="ARBA" id="ARBA00023224"/>
    </source>
</evidence>
<evidence type="ECO:0000256" key="3">
    <source>
        <dbReference type="ARBA" id="ARBA00022989"/>
    </source>
</evidence>
<dbReference type="PANTHER" id="PTHR24225:SF49">
    <property type="entry name" value="CHEMERIN-LIKE RECEPTOR 1"/>
    <property type="match status" value="1"/>
</dbReference>
<evidence type="ECO:0000256" key="4">
    <source>
        <dbReference type="ARBA" id="ARBA00023040"/>
    </source>
</evidence>
<sequence length="369" mass="41988">MDTFNATEAVKKHLCTNQITCLYIPTVKYDDGDYTDEAIPSVVHKDHGQNEASKQILSAVLFSVVFIVSTLGNGLVIFMISFKLKKSVNVIWLLNLAIADFLFTFFLPFTITYTAMDHHWVFGRTMCKLNSFVLVHNMFTSIFLLTIISLDRCISVVFPVWSQNHRTAKMAKVLSAAAWMTASLLSISSFIVRDTTQRGEKTLCFTNFTLAGENNKAKIQLAYSLSRFAFGYLIPLIIILSSYAIIVYRLKKNRMAKSSKPFKIIFSIITAFFLCWTPYQVLHIMEIEFMRFPISVFKIGFPIANALAMANSCVNPILYVILGQDFKKFKMSILSRLDNALSEDTTNSRLSHRTFSRMSTMNEKESIML</sequence>
<feature type="transmembrane region" description="Helical" evidence="11">
    <location>
        <begin position="229"/>
        <end position="250"/>
    </location>
</feature>
<evidence type="ECO:0000313" key="14">
    <source>
        <dbReference type="Proteomes" id="UP000694892"/>
    </source>
</evidence>
<evidence type="ECO:0000256" key="2">
    <source>
        <dbReference type="ARBA" id="ARBA00022692"/>
    </source>
</evidence>
<keyword evidence="7 10" id="KW-0675">Receptor</keyword>
<organism evidence="13 14">
    <name type="scientific">Xenopus laevis</name>
    <name type="common">African clawed frog</name>
    <dbReference type="NCBI Taxonomy" id="8355"/>
    <lineage>
        <taxon>Eukaryota</taxon>
        <taxon>Metazoa</taxon>
        <taxon>Chordata</taxon>
        <taxon>Craniata</taxon>
        <taxon>Vertebrata</taxon>
        <taxon>Euteleostomi</taxon>
        <taxon>Amphibia</taxon>
        <taxon>Batrachia</taxon>
        <taxon>Anura</taxon>
        <taxon>Pipoidea</taxon>
        <taxon>Pipidae</taxon>
        <taxon>Xenopodinae</taxon>
        <taxon>Xenopus</taxon>
        <taxon>Xenopus</taxon>
    </lineage>
</organism>
<evidence type="ECO:0000256" key="10">
    <source>
        <dbReference type="RuleBase" id="RU000688"/>
    </source>
</evidence>
<dbReference type="GO" id="GO:0006954">
    <property type="term" value="P:inflammatory response"/>
    <property type="evidence" value="ECO:0007669"/>
    <property type="project" value="TreeGrafter"/>
</dbReference>
<dbReference type="GO" id="GO:0004930">
    <property type="term" value="F:G protein-coupled receptor activity"/>
    <property type="evidence" value="ECO:0007669"/>
    <property type="project" value="UniProtKB-KW"/>
</dbReference>
<dbReference type="GO" id="GO:0005886">
    <property type="term" value="C:plasma membrane"/>
    <property type="evidence" value="ECO:0007669"/>
    <property type="project" value="TreeGrafter"/>
</dbReference>
<evidence type="ECO:0000256" key="7">
    <source>
        <dbReference type="ARBA" id="ARBA00023170"/>
    </source>
</evidence>
<dbReference type="InterPro" id="IPR017452">
    <property type="entry name" value="GPCR_Rhodpsn_7TM"/>
</dbReference>
<evidence type="ECO:0000256" key="9">
    <source>
        <dbReference type="ARBA" id="ARBA00025736"/>
    </source>
</evidence>
<feature type="transmembrane region" description="Helical" evidence="11">
    <location>
        <begin position="173"/>
        <end position="192"/>
    </location>
</feature>
<dbReference type="Gene3D" id="1.20.1070.10">
    <property type="entry name" value="Rhodopsin 7-helix transmembrane proteins"/>
    <property type="match status" value="1"/>
</dbReference>
<comment type="similarity">
    <text evidence="10">Belongs to the G-protein coupled receptor 1 family.</text>
</comment>
<name>A0A974E3V5_XENLA</name>
<feature type="transmembrane region" description="Helical" evidence="11">
    <location>
        <begin position="56"/>
        <end position="80"/>
    </location>
</feature>
<dbReference type="EMBL" id="CM004466">
    <property type="protein sequence ID" value="OCU02112.1"/>
    <property type="molecule type" value="Genomic_DNA"/>
</dbReference>
<feature type="domain" description="G-protein coupled receptors family 1 profile" evidence="12">
    <location>
        <begin position="72"/>
        <end position="319"/>
    </location>
</feature>
<keyword evidence="8 10" id="KW-0807">Transducer</keyword>
<comment type="subcellular location">
    <subcellularLocation>
        <location evidence="1">Membrane</location>
        <topology evidence="1">Multi-pass membrane protein</topology>
    </subcellularLocation>
</comment>
<dbReference type="PROSITE" id="PS00237">
    <property type="entry name" value="G_PROTEIN_RECEP_F1_1"/>
    <property type="match status" value="1"/>
</dbReference>
<dbReference type="SUPFAM" id="SSF81321">
    <property type="entry name" value="Family A G protein-coupled receptor-like"/>
    <property type="match status" value="1"/>
</dbReference>
<keyword evidence="2 10" id="KW-0812">Transmembrane</keyword>
<keyword evidence="5 11" id="KW-0472">Membrane</keyword>
<dbReference type="Proteomes" id="UP000694892">
    <property type="component" value="Chromosome 1L"/>
</dbReference>